<keyword evidence="2" id="KW-0597">Phosphoprotein</keyword>
<dbReference type="InterPro" id="IPR036736">
    <property type="entry name" value="ACP-like_sf"/>
</dbReference>
<dbReference type="OMA" id="DSVMLIR"/>
<name>A0A9X0LCD5_9ACTN</name>
<organism evidence="4 5">
    <name type="scientific">Micromonospora maris</name>
    <dbReference type="NCBI Taxonomy" id="1003110"/>
    <lineage>
        <taxon>Bacteria</taxon>
        <taxon>Bacillati</taxon>
        <taxon>Actinomycetota</taxon>
        <taxon>Actinomycetes</taxon>
        <taxon>Micromonosporales</taxon>
        <taxon>Micromonosporaceae</taxon>
        <taxon>Micromonospora</taxon>
    </lineage>
</organism>
<dbReference type="InterPro" id="IPR006162">
    <property type="entry name" value="Ppantetheine_attach_site"/>
</dbReference>
<dbReference type="SUPFAM" id="SSF47336">
    <property type="entry name" value="ACP-like"/>
    <property type="match status" value="1"/>
</dbReference>
<evidence type="ECO:0000259" key="3">
    <source>
        <dbReference type="PROSITE" id="PS50075"/>
    </source>
</evidence>
<dbReference type="Pfam" id="PF00550">
    <property type="entry name" value="PP-binding"/>
    <property type="match status" value="1"/>
</dbReference>
<accession>A0A9X0LCD5</accession>
<proteinExistence type="predicted"/>
<dbReference type="InterPro" id="IPR020806">
    <property type="entry name" value="PKS_PP-bd"/>
</dbReference>
<dbReference type="Proteomes" id="UP000053246">
    <property type="component" value="Unassembled WGS sequence"/>
</dbReference>
<dbReference type="Gene3D" id="1.10.1200.10">
    <property type="entry name" value="ACP-like"/>
    <property type="match status" value="1"/>
</dbReference>
<sequence>MRVDTENRTGDTGDDQVLRRLRDECYAVVLPGVPVTADDDLFEVGGDSVMLIRLVAMAQLAFGVEIDALRYFQRPTLATLAAEVRQGLAPQAVDDRLLDDVLARVESMTDDEVQRLLDGAGS</sequence>
<keyword evidence="1" id="KW-0596">Phosphopantetheine</keyword>
<feature type="domain" description="Carrier" evidence="3">
    <location>
        <begin position="12"/>
        <end position="88"/>
    </location>
</feature>
<reference evidence="4 5" key="1">
    <citation type="submission" date="2015-10" db="EMBL/GenBank/DDBJ databases">
        <authorList>
            <person name="Ju K.-S."/>
            <person name="Doroghazi J.R."/>
            <person name="Metcalf W.W."/>
        </authorList>
    </citation>
    <scope>NUCLEOTIDE SEQUENCE [LARGE SCALE GENOMIC DNA]</scope>
    <source>
        <strain evidence="4 5">NRRL B-24793</strain>
    </source>
</reference>
<evidence type="ECO:0000256" key="1">
    <source>
        <dbReference type="ARBA" id="ARBA00022450"/>
    </source>
</evidence>
<gene>
    <name evidence="4" type="ORF">ADL17_17470</name>
</gene>
<dbReference type="PROSITE" id="PS50075">
    <property type="entry name" value="CARRIER"/>
    <property type="match status" value="1"/>
</dbReference>
<dbReference type="EMBL" id="LMWI01000002">
    <property type="protein sequence ID" value="KUJ44921.1"/>
    <property type="molecule type" value="Genomic_DNA"/>
</dbReference>
<comment type="caution">
    <text evidence="4">The sequence shown here is derived from an EMBL/GenBank/DDBJ whole genome shotgun (WGS) entry which is preliminary data.</text>
</comment>
<evidence type="ECO:0000313" key="4">
    <source>
        <dbReference type="EMBL" id="KUJ44921.1"/>
    </source>
</evidence>
<dbReference type="PROSITE" id="PS00012">
    <property type="entry name" value="PHOSPHOPANTETHEINE"/>
    <property type="match status" value="1"/>
</dbReference>
<dbReference type="AlphaFoldDB" id="A0A9X0LCD5"/>
<dbReference type="SMART" id="SM00823">
    <property type="entry name" value="PKS_PP"/>
    <property type="match status" value="1"/>
</dbReference>
<dbReference type="GO" id="GO:0031177">
    <property type="term" value="F:phosphopantetheine binding"/>
    <property type="evidence" value="ECO:0007669"/>
    <property type="project" value="InterPro"/>
</dbReference>
<evidence type="ECO:0000256" key="2">
    <source>
        <dbReference type="ARBA" id="ARBA00022553"/>
    </source>
</evidence>
<dbReference type="InterPro" id="IPR009081">
    <property type="entry name" value="PP-bd_ACP"/>
</dbReference>
<evidence type="ECO:0000313" key="5">
    <source>
        <dbReference type="Proteomes" id="UP000053246"/>
    </source>
</evidence>
<keyword evidence="5" id="KW-1185">Reference proteome</keyword>
<protein>
    <recommendedName>
        <fullName evidence="3">Carrier domain-containing protein</fullName>
    </recommendedName>
</protein>